<dbReference type="PANTHER" id="PTHR42715:SF27">
    <property type="entry name" value="BETA-GLUCOSIDASE-RELATED"/>
    <property type="match status" value="1"/>
</dbReference>
<dbReference type="EC" id="3.2.1.21" evidence="3 6"/>
<dbReference type="PROSITE" id="PS51820">
    <property type="entry name" value="PA14"/>
    <property type="match status" value="1"/>
</dbReference>
<evidence type="ECO:0000256" key="6">
    <source>
        <dbReference type="RuleBase" id="RU361161"/>
    </source>
</evidence>
<dbReference type="InterPro" id="IPR017853">
    <property type="entry name" value="GH"/>
</dbReference>
<keyword evidence="9" id="KW-1185">Reference proteome</keyword>
<dbReference type="FunFam" id="2.60.40.10:FF:000495">
    <property type="entry name" value="Periplasmic beta-glucosidase"/>
    <property type="match status" value="1"/>
</dbReference>
<dbReference type="InterPro" id="IPR011658">
    <property type="entry name" value="PA14_dom"/>
</dbReference>
<name>A0AAW0EAM6_9AGAR</name>
<dbReference type="Gene3D" id="2.60.40.10">
    <property type="entry name" value="Immunoglobulins"/>
    <property type="match status" value="1"/>
</dbReference>
<dbReference type="InterPro" id="IPR050288">
    <property type="entry name" value="Cellulose_deg_GH3"/>
</dbReference>
<dbReference type="Pfam" id="PF01915">
    <property type="entry name" value="Glyco_hydro_3_C"/>
    <property type="match status" value="1"/>
</dbReference>
<dbReference type="GO" id="GO:0008422">
    <property type="term" value="F:beta-glucosidase activity"/>
    <property type="evidence" value="ECO:0007669"/>
    <property type="project" value="UniProtKB-EC"/>
</dbReference>
<comment type="similarity">
    <text evidence="2 6">Belongs to the glycosyl hydrolase 3 family.</text>
</comment>
<evidence type="ECO:0000256" key="4">
    <source>
        <dbReference type="ARBA" id="ARBA00022801"/>
    </source>
</evidence>
<proteinExistence type="inferred from homology"/>
<dbReference type="PANTHER" id="PTHR42715">
    <property type="entry name" value="BETA-GLUCOSIDASE"/>
    <property type="match status" value="1"/>
</dbReference>
<dbReference type="SMART" id="SM01217">
    <property type="entry name" value="Fn3_like"/>
    <property type="match status" value="1"/>
</dbReference>
<evidence type="ECO:0000256" key="1">
    <source>
        <dbReference type="ARBA" id="ARBA00000448"/>
    </source>
</evidence>
<dbReference type="InterPro" id="IPR001764">
    <property type="entry name" value="Glyco_hydro_3_N"/>
</dbReference>
<evidence type="ECO:0000256" key="3">
    <source>
        <dbReference type="ARBA" id="ARBA00012744"/>
    </source>
</evidence>
<dbReference type="InterPro" id="IPR019800">
    <property type="entry name" value="Glyco_hydro_3_AS"/>
</dbReference>
<accession>A0AAW0EAM6</accession>
<dbReference type="AlphaFoldDB" id="A0AAW0EAM6"/>
<evidence type="ECO:0000313" key="9">
    <source>
        <dbReference type="Proteomes" id="UP001383192"/>
    </source>
</evidence>
<dbReference type="InterPro" id="IPR013783">
    <property type="entry name" value="Ig-like_fold"/>
</dbReference>
<dbReference type="InterPro" id="IPR002772">
    <property type="entry name" value="Glyco_hydro_3_C"/>
</dbReference>
<comment type="pathway">
    <text evidence="6">Glycan metabolism; cellulose degradation.</text>
</comment>
<dbReference type="Pfam" id="PF14310">
    <property type="entry name" value="Fn3-like"/>
    <property type="match status" value="1"/>
</dbReference>
<dbReference type="Pfam" id="PF00933">
    <property type="entry name" value="Glyco_hydro_3"/>
    <property type="match status" value="1"/>
</dbReference>
<dbReference type="Gene3D" id="3.20.20.300">
    <property type="entry name" value="Glycoside hydrolase, family 3, N-terminal domain"/>
    <property type="match status" value="1"/>
</dbReference>
<reference evidence="8 9" key="1">
    <citation type="submission" date="2024-01" db="EMBL/GenBank/DDBJ databases">
        <title>A draft genome for a cacao thread blight-causing isolate of Paramarasmius palmivorus.</title>
        <authorList>
            <person name="Baruah I.K."/>
            <person name="Bukari Y."/>
            <person name="Amoako-Attah I."/>
            <person name="Meinhardt L.W."/>
            <person name="Bailey B.A."/>
            <person name="Cohen S.P."/>
        </authorList>
    </citation>
    <scope>NUCLEOTIDE SEQUENCE [LARGE SCALE GENOMIC DNA]</scope>
    <source>
        <strain evidence="8 9">GH-12</strain>
    </source>
</reference>
<comment type="caution">
    <text evidence="8">The sequence shown here is derived from an EMBL/GenBank/DDBJ whole genome shotgun (WGS) entry which is preliminary data.</text>
</comment>
<dbReference type="InterPro" id="IPR036881">
    <property type="entry name" value="Glyco_hydro_3_C_sf"/>
</dbReference>
<dbReference type="Gene3D" id="3.40.50.1700">
    <property type="entry name" value="Glycoside hydrolase family 3 C-terminal domain"/>
    <property type="match status" value="1"/>
</dbReference>
<dbReference type="Proteomes" id="UP001383192">
    <property type="component" value="Unassembled WGS sequence"/>
</dbReference>
<evidence type="ECO:0000313" key="8">
    <source>
        <dbReference type="EMBL" id="KAK7060135.1"/>
    </source>
</evidence>
<comment type="catalytic activity">
    <reaction evidence="1 6">
        <text>Hydrolysis of terminal, non-reducing beta-D-glucosyl residues with release of beta-D-glucose.</text>
        <dbReference type="EC" id="3.2.1.21"/>
    </reaction>
</comment>
<dbReference type="SMART" id="SM00758">
    <property type="entry name" value="PA14"/>
    <property type="match status" value="1"/>
</dbReference>
<keyword evidence="6" id="KW-0624">Polysaccharide degradation</keyword>
<evidence type="ECO:0000259" key="7">
    <source>
        <dbReference type="PROSITE" id="PS51820"/>
    </source>
</evidence>
<dbReference type="SUPFAM" id="SSF51445">
    <property type="entry name" value="(Trans)glycosidases"/>
    <property type="match status" value="1"/>
</dbReference>
<dbReference type="EMBL" id="JAYKXP010000003">
    <property type="protein sequence ID" value="KAK7060135.1"/>
    <property type="molecule type" value="Genomic_DNA"/>
</dbReference>
<evidence type="ECO:0000256" key="2">
    <source>
        <dbReference type="ARBA" id="ARBA00005336"/>
    </source>
</evidence>
<dbReference type="InterPro" id="IPR037524">
    <property type="entry name" value="PA14/GLEYA"/>
</dbReference>
<keyword evidence="6" id="KW-0119">Carbohydrate metabolism</keyword>
<dbReference type="InterPro" id="IPR026891">
    <property type="entry name" value="Fn3-like"/>
</dbReference>
<evidence type="ECO:0000256" key="5">
    <source>
        <dbReference type="ARBA" id="ARBA00023295"/>
    </source>
</evidence>
<dbReference type="PROSITE" id="PS00775">
    <property type="entry name" value="GLYCOSYL_HYDROL_F3"/>
    <property type="match status" value="1"/>
</dbReference>
<keyword evidence="4 6" id="KW-0378">Hydrolase</keyword>
<gene>
    <name evidence="8" type="ORF">VNI00_000899</name>
</gene>
<dbReference type="SUPFAM" id="SSF52279">
    <property type="entry name" value="Beta-D-glucan exohydrolase, C-terminal domain"/>
    <property type="match status" value="1"/>
</dbReference>
<dbReference type="InterPro" id="IPR036962">
    <property type="entry name" value="Glyco_hydro_3_N_sf"/>
</dbReference>
<dbReference type="Pfam" id="PF07691">
    <property type="entry name" value="PA14"/>
    <property type="match status" value="1"/>
</dbReference>
<protein>
    <recommendedName>
        <fullName evidence="3 6">beta-glucosidase</fullName>
        <ecNumber evidence="3 6">3.2.1.21</ecNumber>
    </recommendedName>
</protein>
<dbReference type="GO" id="GO:0009251">
    <property type="term" value="P:glucan catabolic process"/>
    <property type="evidence" value="ECO:0007669"/>
    <property type="project" value="TreeGrafter"/>
</dbReference>
<dbReference type="PRINTS" id="PR00133">
    <property type="entry name" value="GLHYDRLASE3"/>
</dbReference>
<organism evidence="8 9">
    <name type="scientific">Paramarasmius palmivorus</name>
    <dbReference type="NCBI Taxonomy" id="297713"/>
    <lineage>
        <taxon>Eukaryota</taxon>
        <taxon>Fungi</taxon>
        <taxon>Dikarya</taxon>
        <taxon>Basidiomycota</taxon>
        <taxon>Agaricomycotina</taxon>
        <taxon>Agaricomycetes</taxon>
        <taxon>Agaricomycetidae</taxon>
        <taxon>Agaricales</taxon>
        <taxon>Marasmiineae</taxon>
        <taxon>Marasmiaceae</taxon>
        <taxon>Paramarasmius</taxon>
    </lineage>
</organism>
<keyword evidence="5 6" id="KW-0326">Glycosidase</keyword>
<sequence length="871" mass="96158">MSPQDRSFLNAKIPDLLAKLTLDEKISLFGAPNYWNTTPIERLAIPGIRMSDGPNGVRGSSHFKATPAQCIPCATALASTFDTDLIQAAGVFLGEEAKFKSSVILLGPTCNIQRNPLGGRSFESFSEDPHLSGTINNSYIKGLQSTGVAATVKHFVCNDQEHERTAANSIVSHRALREVYLYPFMLAQRDAKPWAYMTSYGRLLGVHCSENHWLLQGILRDEWKFNGMVMSDWFGTYSVDDAINAGLDLEMPGPTRWRSNTHVTHCITAQKINMETINERARNLLTFIQHQARLNPDVVYGDGEERTRPDDPKARKFCRKLAADTIVLLKNENDVLPLTPKKYKKVAVIGPNAKGRVISGGGSANLKASYVVTPLDGIKDAAGEEYEVEYEVGCYGASARSHILNCTNLLGLAHKFLPTIENLLVTDKGEKGLLCTFYNHNPDGTLSEPLASYVLQDTSVRVNDFKPPGLTPEYTIKLTGKLTVDKDGPFELGLTVAGRAKLWINGKLTIDNWTKQTPSDFFYGAGASEKRALVELKAKKPVDVLVEYTNTDPPERDGEAILNRNVLHLMRGVRLGGWPKTNPEEDIKAAEVLASQSDIVIFVAGLSPEWETETFDRTTLDLPGRQNEVIARIAAVNPRTVVVVQAGSTTAMLWLDNVAGIVQAWYLGNESGNAIADILFGTVNPSGRLPLTFPRRIEDIAAYPNLRSEAGKIHYHEDIFVGYKHFQSKAIKPLFYFGYGLSYTQFSLSDLSVDNTPTTDSVDVKVTVTVKNVGAVTGSEVVQLYVSYPDFGITHPNMQLRGFAKAKDLAPGGSTKVTISLDKYAFSYWDDRKDIWRVTQGEYPVQVGRSCEELVLKDKVKISSSFTWTGL</sequence>
<feature type="domain" description="PA14" evidence="7">
    <location>
        <begin position="428"/>
        <end position="591"/>
    </location>
</feature>
<dbReference type="Gene3D" id="2.60.120.260">
    <property type="entry name" value="Galactose-binding domain-like"/>
    <property type="match status" value="1"/>
</dbReference>